<evidence type="ECO:0000256" key="13">
    <source>
        <dbReference type="SAM" id="Coils"/>
    </source>
</evidence>
<dbReference type="Pfam" id="PF21787">
    <property type="entry name" value="TNP-like_RNaseH_N"/>
    <property type="match status" value="1"/>
</dbReference>
<reference evidence="16 17" key="1">
    <citation type="journal article" date="2023" name="Arcadia Sci">
        <title>De novo assembly of a long-read Amblyomma americanum tick genome.</title>
        <authorList>
            <person name="Chou S."/>
            <person name="Poskanzer K.E."/>
            <person name="Rollins M."/>
            <person name="Thuy-Boun P.S."/>
        </authorList>
    </citation>
    <scope>NUCLEOTIDE SEQUENCE [LARGE SCALE GENOMIC DNA]</scope>
    <source>
        <strain evidence="16">F_SG_1</strain>
        <tissue evidence="16">Salivary glands</tissue>
    </source>
</reference>
<dbReference type="GO" id="GO:0005654">
    <property type="term" value="C:nucleoplasm"/>
    <property type="evidence" value="ECO:0007669"/>
    <property type="project" value="UniProtKB-SubCell"/>
</dbReference>
<protein>
    <recommendedName>
        <fullName evidence="15">THAP-type domain-containing protein</fullName>
    </recommendedName>
</protein>
<keyword evidence="11" id="KW-0131">Cell cycle</keyword>
<dbReference type="PROSITE" id="PS50950">
    <property type="entry name" value="ZF_THAP"/>
    <property type="match status" value="1"/>
</dbReference>
<dbReference type="Pfam" id="PF21788">
    <property type="entry name" value="TNP-like_GBD"/>
    <property type="match status" value="1"/>
</dbReference>
<dbReference type="InterPro" id="IPR006612">
    <property type="entry name" value="THAP_Znf"/>
</dbReference>
<feature type="compositionally biased region" description="Basic residues" evidence="14">
    <location>
        <begin position="112"/>
        <end position="126"/>
    </location>
</feature>
<sequence>MPRTCCVPGCRSGYRGNEEKVSMFCLPSDSDRRVKWKRAIPRQETSGFSFVSPHVRVCEKHFDASDIVRADQWVVDGVVVTSQRDVPKLSPDAVPRIFEGLPAYLSNPKKRRTHLPRQLKVTKRRREPSADLESSGAAATMCSSSTGADATETDAGTEVNGNGRVDAACQTEGAVCSFSQLKKLKAHIRCLEQRLQRCQLKLARVAAQEAKHRKTELNLRKLSKREKLIFDQCLMKVNVKSPKAVRYKKEWLHDCMLLKIKSTSVYIFLHENGFLPLPHPRTLYTYLKNLKAEFGFDNNLFHILREKLQGLPERERRGVLMFDEMSVRKSVHLRESDMRLLGKVDFGEYTRESDHFKDGDHVLVFLFRPFLGGWSQTVGVSGEINGLQTSFQHPCNPGRTIYAVIDPPHIFKCIRNNLVKVGKFLLPGDKEVCHSYYSALLEYEEQQSGLRAVPKHTKAHIFPNPFQKMSVKLAVQLLSEKTEHIATLKDNIAWLDAWSAYIKSLPKQQQIFFLSKPTCAALRITLHSTVSLIERLLTAGFRYVLVGTIGQDPLEVSQKARHVAGDGGQPTIQQFLFIYRMLSVNNLVRPPKRASVEGEAPKLLLKLQDIDCKKAPSPTHVDTLAVLFDDILLEPADCMEGNSGTMQPMSPKECILDHLAGYVVKKLATMACSCCVQTLKNSTRKPNDLTAIRSKGYLQVPSDRLLGLLKK</sequence>
<feature type="region of interest" description="Disordered" evidence="14">
    <location>
        <begin position="112"/>
        <end position="159"/>
    </location>
</feature>
<evidence type="ECO:0000256" key="7">
    <source>
        <dbReference type="ARBA" id="ARBA00023054"/>
    </source>
</evidence>
<dbReference type="GO" id="GO:0008270">
    <property type="term" value="F:zinc ion binding"/>
    <property type="evidence" value="ECO:0007669"/>
    <property type="project" value="UniProtKB-KW"/>
</dbReference>
<keyword evidence="7 13" id="KW-0175">Coiled coil</keyword>
<evidence type="ECO:0000256" key="4">
    <source>
        <dbReference type="ARBA" id="ARBA00022771"/>
    </source>
</evidence>
<gene>
    <name evidence="16" type="ORF">V5799_000423</name>
</gene>
<organism evidence="16 17">
    <name type="scientific">Amblyomma americanum</name>
    <name type="common">Lone star tick</name>
    <dbReference type="NCBI Taxonomy" id="6943"/>
    <lineage>
        <taxon>Eukaryota</taxon>
        <taxon>Metazoa</taxon>
        <taxon>Ecdysozoa</taxon>
        <taxon>Arthropoda</taxon>
        <taxon>Chelicerata</taxon>
        <taxon>Arachnida</taxon>
        <taxon>Acari</taxon>
        <taxon>Parasitiformes</taxon>
        <taxon>Ixodida</taxon>
        <taxon>Ixodoidea</taxon>
        <taxon>Ixodidae</taxon>
        <taxon>Amblyomminae</taxon>
        <taxon>Amblyomma</taxon>
    </lineage>
</organism>
<dbReference type="Pfam" id="PF05485">
    <property type="entry name" value="THAP"/>
    <property type="match status" value="1"/>
</dbReference>
<evidence type="ECO:0000256" key="6">
    <source>
        <dbReference type="ARBA" id="ARBA00023015"/>
    </source>
</evidence>
<keyword evidence="8 12" id="KW-0238">DNA-binding</keyword>
<evidence type="ECO:0000256" key="3">
    <source>
        <dbReference type="ARBA" id="ARBA00022723"/>
    </source>
</evidence>
<evidence type="ECO:0000259" key="15">
    <source>
        <dbReference type="PROSITE" id="PS50950"/>
    </source>
</evidence>
<evidence type="ECO:0000313" key="16">
    <source>
        <dbReference type="EMBL" id="KAK8756875.1"/>
    </source>
</evidence>
<keyword evidence="9" id="KW-0804">Transcription</keyword>
<proteinExistence type="inferred from homology"/>
<feature type="coiled-coil region" evidence="13">
    <location>
        <begin position="181"/>
        <end position="225"/>
    </location>
</feature>
<comment type="subcellular location">
    <subcellularLocation>
        <location evidence="1">Nucleus</location>
        <location evidence="1">Nucleoplasm</location>
    </subcellularLocation>
</comment>
<dbReference type="SMART" id="SM00980">
    <property type="entry name" value="THAP"/>
    <property type="match status" value="1"/>
</dbReference>
<evidence type="ECO:0000256" key="1">
    <source>
        <dbReference type="ARBA" id="ARBA00004642"/>
    </source>
</evidence>
<dbReference type="Proteomes" id="UP001321473">
    <property type="component" value="Unassembled WGS sequence"/>
</dbReference>
<name>A0AAQ4D335_AMBAM</name>
<evidence type="ECO:0000256" key="9">
    <source>
        <dbReference type="ARBA" id="ARBA00023163"/>
    </source>
</evidence>
<dbReference type="PANTHER" id="PTHR46600:SF1">
    <property type="entry name" value="THAP DOMAIN-CONTAINING PROTEIN 1"/>
    <property type="match status" value="1"/>
</dbReference>
<evidence type="ECO:0000256" key="8">
    <source>
        <dbReference type="ARBA" id="ARBA00023125"/>
    </source>
</evidence>
<evidence type="ECO:0000256" key="2">
    <source>
        <dbReference type="ARBA" id="ARBA00006177"/>
    </source>
</evidence>
<keyword evidence="6" id="KW-0805">Transcription regulation</keyword>
<accession>A0AAQ4D335</accession>
<feature type="compositionally biased region" description="Low complexity" evidence="14">
    <location>
        <begin position="143"/>
        <end position="158"/>
    </location>
</feature>
<dbReference type="SMART" id="SM00692">
    <property type="entry name" value="DM3"/>
    <property type="match status" value="1"/>
</dbReference>
<keyword evidence="3" id="KW-0479">Metal-binding</keyword>
<keyword evidence="17" id="KW-1185">Reference proteome</keyword>
<keyword evidence="4 12" id="KW-0863">Zinc-finger</keyword>
<dbReference type="GO" id="GO:0043565">
    <property type="term" value="F:sequence-specific DNA binding"/>
    <property type="evidence" value="ECO:0007669"/>
    <property type="project" value="InterPro"/>
</dbReference>
<dbReference type="SUPFAM" id="SSF57716">
    <property type="entry name" value="Glucocorticoid receptor-like (DNA-binding domain)"/>
    <property type="match status" value="1"/>
</dbReference>
<evidence type="ECO:0000256" key="11">
    <source>
        <dbReference type="ARBA" id="ARBA00023306"/>
    </source>
</evidence>
<evidence type="ECO:0000256" key="12">
    <source>
        <dbReference type="PROSITE-ProRule" id="PRU00309"/>
    </source>
</evidence>
<evidence type="ECO:0000256" key="5">
    <source>
        <dbReference type="ARBA" id="ARBA00022833"/>
    </source>
</evidence>
<feature type="domain" description="THAP-type" evidence="15">
    <location>
        <begin position="1"/>
        <end position="98"/>
    </location>
</feature>
<dbReference type="InterPro" id="IPR038441">
    <property type="entry name" value="THAP_Znf_sf"/>
</dbReference>
<evidence type="ECO:0000256" key="10">
    <source>
        <dbReference type="ARBA" id="ARBA00023242"/>
    </source>
</evidence>
<comment type="similarity">
    <text evidence="2">Belongs to the THAP1 family.</text>
</comment>
<dbReference type="EMBL" id="JARKHS020035821">
    <property type="protein sequence ID" value="KAK8756875.1"/>
    <property type="molecule type" value="Genomic_DNA"/>
</dbReference>
<keyword evidence="5" id="KW-0862">Zinc</keyword>
<dbReference type="InterPro" id="IPR026516">
    <property type="entry name" value="THAP1/10"/>
</dbReference>
<dbReference type="Gene3D" id="6.20.210.20">
    <property type="entry name" value="THAP domain"/>
    <property type="match status" value="1"/>
</dbReference>
<dbReference type="AlphaFoldDB" id="A0AAQ4D335"/>
<dbReference type="InterPro" id="IPR048366">
    <property type="entry name" value="TNP-like_GBD"/>
</dbReference>
<comment type="caution">
    <text evidence="16">The sequence shown here is derived from an EMBL/GenBank/DDBJ whole genome shotgun (WGS) entry which is preliminary data.</text>
</comment>
<dbReference type="InterPro" id="IPR048365">
    <property type="entry name" value="TNP-like_RNaseH_N"/>
</dbReference>
<evidence type="ECO:0000256" key="14">
    <source>
        <dbReference type="SAM" id="MobiDB-lite"/>
    </source>
</evidence>
<evidence type="ECO:0000313" key="17">
    <source>
        <dbReference type="Proteomes" id="UP001321473"/>
    </source>
</evidence>
<keyword evidence="10" id="KW-0539">Nucleus</keyword>
<dbReference type="PANTHER" id="PTHR46600">
    <property type="entry name" value="THAP DOMAIN-CONTAINING"/>
    <property type="match status" value="1"/>
</dbReference>